<accession>A0ACB8RV16</accession>
<dbReference type="Proteomes" id="UP000814033">
    <property type="component" value="Unassembled WGS sequence"/>
</dbReference>
<protein>
    <submittedName>
        <fullName evidence="1">Uncharacterized protein</fullName>
    </submittedName>
</protein>
<evidence type="ECO:0000313" key="1">
    <source>
        <dbReference type="EMBL" id="KAI0047378.1"/>
    </source>
</evidence>
<reference evidence="1" key="1">
    <citation type="submission" date="2021-02" db="EMBL/GenBank/DDBJ databases">
        <authorList>
            <consortium name="DOE Joint Genome Institute"/>
            <person name="Ahrendt S."/>
            <person name="Looney B.P."/>
            <person name="Miyauchi S."/>
            <person name="Morin E."/>
            <person name="Drula E."/>
            <person name="Courty P.E."/>
            <person name="Chicoki N."/>
            <person name="Fauchery L."/>
            <person name="Kohler A."/>
            <person name="Kuo A."/>
            <person name="Labutti K."/>
            <person name="Pangilinan J."/>
            <person name="Lipzen A."/>
            <person name="Riley R."/>
            <person name="Andreopoulos W."/>
            <person name="He G."/>
            <person name="Johnson J."/>
            <person name="Barry K.W."/>
            <person name="Grigoriev I.V."/>
            <person name="Nagy L."/>
            <person name="Hibbett D."/>
            <person name="Henrissat B."/>
            <person name="Matheny P.B."/>
            <person name="Labbe J."/>
            <person name="Martin F."/>
        </authorList>
    </citation>
    <scope>NUCLEOTIDE SEQUENCE</scope>
    <source>
        <strain evidence="1">FP105234-sp</strain>
    </source>
</reference>
<name>A0ACB8RV16_9AGAM</name>
<organism evidence="1 2">
    <name type="scientific">Auriscalpium vulgare</name>
    <dbReference type="NCBI Taxonomy" id="40419"/>
    <lineage>
        <taxon>Eukaryota</taxon>
        <taxon>Fungi</taxon>
        <taxon>Dikarya</taxon>
        <taxon>Basidiomycota</taxon>
        <taxon>Agaricomycotina</taxon>
        <taxon>Agaricomycetes</taxon>
        <taxon>Russulales</taxon>
        <taxon>Auriscalpiaceae</taxon>
        <taxon>Auriscalpium</taxon>
    </lineage>
</organism>
<proteinExistence type="predicted"/>
<reference evidence="1" key="2">
    <citation type="journal article" date="2022" name="New Phytol.">
        <title>Evolutionary transition to the ectomycorrhizal habit in the genomes of a hyperdiverse lineage of mushroom-forming fungi.</title>
        <authorList>
            <person name="Looney B."/>
            <person name="Miyauchi S."/>
            <person name="Morin E."/>
            <person name="Drula E."/>
            <person name="Courty P.E."/>
            <person name="Kohler A."/>
            <person name="Kuo A."/>
            <person name="LaButti K."/>
            <person name="Pangilinan J."/>
            <person name="Lipzen A."/>
            <person name="Riley R."/>
            <person name="Andreopoulos W."/>
            <person name="He G."/>
            <person name="Johnson J."/>
            <person name="Nolan M."/>
            <person name="Tritt A."/>
            <person name="Barry K.W."/>
            <person name="Grigoriev I.V."/>
            <person name="Nagy L.G."/>
            <person name="Hibbett D."/>
            <person name="Henrissat B."/>
            <person name="Matheny P.B."/>
            <person name="Labbe J."/>
            <person name="Martin F.M."/>
        </authorList>
    </citation>
    <scope>NUCLEOTIDE SEQUENCE</scope>
    <source>
        <strain evidence="1">FP105234-sp</strain>
    </source>
</reference>
<dbReference type="EMBL" id="MU275906">
    <property type="protein sequence ID" value="KAI0047378.1"/>
    <property type="molecule type" value="Genomic_DNA"/>
</dbReference>
<evidence type="ECO:0000313" key="2">
    <source>
        <dbReference type="Proteomes" id="UP000814033"/>
    </source>
</evidence>
<gene>
    <name evidence="1" type="ORF">FA95DRAFT_1232864</name>
</gene>
<keyword evidence="2" id="KW-1185">Reference proteome</keyword>
<sequence length="574" mass="65373">MEAQGIATLDKGPTDVWLSTLRLQLSRVDNGSQDYVTTLQRLRDERLAVESVLRILDSRINMYTPIARLPNELLLSIFLHLVCAEKYERIPSMLHVPRTVPWVRFAWVCRRWRHVMLTSPALWRHFVLPLPAQWARTLLARSQQMPIIISCSSHHLDYAATSPEWRLPFDTLERVKTIDLLHFKGTLSDIVPLLCTAAPILEVAKIYSDRPVTVSTRTLFADCAPRLHELAIRHTPAFTNTSSFMRNLISLDITHYTLSYSSVPQFLAVLQQLSRVETLVIKDCLEAFGKTNSGPLRASQTAQLPSLRKLAISGLVSECVGFLRHIQTPDTIELHVASSAPDEDVMGDFSSLYPFIVPTRGYAERPFRAVCFQSKTPLTLLFTASHTYRGPHTRAFEFKWVYSSYTIVDLVRALFKKIGAHHLWSLSIRLDMHRRADDFVHWAADDFVHRTAELLDMLGGATELRRLEATEPEATALCMALSATKEENGEWRQKGPGAVLAWPRLHDLLFERKTGYELAWMLTDHALLDALERRHRHGTSLDTLHLLGYEVDPHCLRKLEGIVGRVVVENRDAE</sequence>
<comment type="caution">
    <text evidence="1">The sequence shown here is derived from an EMBL/GenBank/DDBJ whole genome shotgun (WGS) entry which is preliminary data.</text>
</comment>